<dbReference type="Gene3D" id="3.30.465.10">
    <property type="match status" value="1"/>
</dbReference>
<protein>
    <submittedName>
        <fullName evidence="4">CO or xanthine dehydrogenase, FAD-binding subunit</fullName>
    </submittedName>
</protein>
<dbReference type="OrthoDB" id="9803647at2"/>
<dbReference type="InterPro" id="IPR002346">
    <property type="entry name" value="Mopterin_DH_FAD-bd"/>
</dbReference>
<dbReference type="InterPro" id="IPR016169">
    <property type="entry name" value="FAD-bd_PCMH_sub2"/>
</dbReference>
<dbReference type="Gene3D" id="3.30.390.50">
    <property type="entry name" value="CO dehydrogenase flavoprotein, C-terminal domain"/>
    <property type="match status" value="1"/>
</dbReference>
<dbReference type="InterPro" id="IPR016166">
    <property type="entry name" value="FAD-bd_PCMH"/>
</dbReference>
<dbReference type="Pfam" id="PF00941">
    <property type="entry name" value="FAD_binding_5"/>
    <property type="match status" value="1"/>
</dbReference>
<dbReference type="GO" id="GO:0071949">
    <property type="term" value="F:FAD binding"/>
    <property type="evidence" value="ECO:0007669"/>
    <property type="project" value="InterPro"/>
</dbReference>
<dbReference type="SUPFAM" id="SSF55447">
    <property type="entry name" value="CO dehydrogenase flavoprotein C-terminal domain-like"/>
    <property type="match status" value="1"/>
</dbReference>
<organism evidence="4 5">
    <name type="scientific">Thomasclavelia cocleata</name>
    <dbReference type="NCBI Taxonomy" id="69824"/>
    <lineage>
        <taxon>Bacteria</taxon>
        <taxon>Bacillati</taxon>
        <taxon>Bacillota</taxon>
        <taxon>Erysipelotrichia</taxon>
        <taxon>Erysipelotrichales</taxon>
        <taxon>Coprobacillaceae</taxon>
        <taxon>Thomasclavelia</taxon>
    </lineage>
</organism>
<dbReference type="AlphaFoldDB" id="A0A1I0FQ91"/>
<dbReference type="PANTHER" id="PTHR42659:SF9">
    <property type="entry name" value="XANTHINE DEHYDROGENASE FAD-BINDING SUBUNIT XDHB-RELATED"/>
    <property type="match status" value="1"/>
</dbReference>
<feature type="domain" description="FAD-binding PCMH-type" evidence="3">
    <location>
        <begin position="1"/>
        <end position="162"/>
    </location>
</feature>
<dbReference type="GO" id="GO:0016491">
    <property type="term" value="F:oxidoreductase activity"/>
    <property type="evidence" value="ECO:0007669"/>
    <property type="project" value="UniProtKB-KW"/>
</dbReference>
<dbReference type="SMART" id="SM01092">
    <property type="entry name" value="CO_deh_flav_C"/>
    <property type="match status" value="1"/>
</dbReference>
<accession>A0A1I0FQ91</accession>
<dbReference type="InterPro" id="IPR036683">
    <property type="entry name" value="CO_DH_flav_C_dom_sf"/>
</dbReference>
<evidence type="ECO:0000313" key="4">
    <source>
        <dbReference type="EMBL" id="SET60545.1"/>
    </source>
</evidence>
<dbReference type="EMBL" id="FOIN01000021">
    <property type="protein sequence ID" value="SET60545.1"/>
    <property type="molecule type" value="Genomic_DNA"/>
</dbReference>
<keyword evidence="5" id="KW-1185">Reference proteome</keyword>
<name>A0A1I0FQ91_9FIRM</name>
<evidence type="ECO:0000256" key="1">
    <source>
        <dbReference type="ARBA" id="ARBA00022630"/>
    </source>
</evidence>
<dbReference type="Proteomes" id="UP000198558">
    <property type="component" value="Unassembled WGS sequence"/>
</dbReference>
<dbReference type="PROSITE" id="PS51387">
    <property type="entry name" value="FAD_PCMH"/>
    <property type="match status" value="1"/>
</dbReference>
<dbReference type="GeneID" id="78288721"/>
<evidence type="ECO:0000313" key="5">
    <source>
        <dbReference type="Proteomes" id="UP000198558"/>
    </source>
</evidence>
<dbReference type="InterPro" id="IPR051312">
    <property type="entry name" value="Diverse_Substr_Oxidored"/>
</dbReference>
<keyword evidence="2" id="KW-0560">Oxidoreductase</keyword>
<dbReference type="Pfam" id="PF03450">
    <property type="entry name" value="CO_deh_flav_C"/>
    <property type="match status" value="1"/>
</dbReference>
<evidence type="ECO:0000259" key="3">
    <source>
        <dbReference type="PROSITE" id="PS51387"/>
    </source>
</evidence>
<dbReference type="PANTHER" id="PTHR42659">
    <property type="entry name" value="XANTHINE DEHYDROGENASE SUBUNIT C-RELATED"/>
    <property type="match status" value="1"/>
</dbReference>
<dbReference type="InterPro" id="IPR036318">
    <property type="entry name" value="FAD-bd_PCMH-like_sf"/>
</dbReference>
<evidence type="ECO:0000256" key="2">
    <source>
        <dbReference type="ARBA" id="ARBA00023002"/>
    </source>
</evidence>
<gene>
    <name evidence="4" type="ORF">SAMN04489758_12138</name>
</gene>
<sequence>MLTIHKYIRAKSIEEAYELCQNRSSVVLGGMLWLKMQNRTVDYAIDLCDLGLNLIEDKGDEIHIGAMVSLRQLEINPILNEYTQNAIRESVKNIVGVQFRNLATVGGSLFGRYGFSDVLTIFMALDAYVELYHGGIIPIQEFAAMPITKDILVRVIIKKVPLQIKYMSQRNTKTDFPVLTCAISKLNNNYLCVIGARPLKAIVFEDEKGYLDNGITEETVKSFVNDIAEQLVLGSNLRGSKEYRRRIAKVLIKRALMALDKEANHGN</sequence>
<proteinExistence type="predicted"/>
<dbReference type="RefSeq" id="WP_092354485.1">
    <property type="nucleotide sequence ID" value="NZ_FOIN01000021.1"/>
</dbReference>
<dbReference type="InterPro" id="IPR005107">
    <property type="entry name" value="CO_DH_flav_C"/>
</dbReference>
<dbReference type="SUPFAM" id="SSF56176">
    <property type="entry name" value="FAD-binding/transporter-associated domain-like"/>
    <property type="match status" value="1"/>
</dbReference>
<keyword evidence="1" id="KW-0285">Flavoprotein</keyword>
<reference evidence="5" key="1">
    <citation type="submission" date="2016-10" db="EMBL/GenBank/DDBJ databases">
        <authorList>
            <person name="Varghese N."/>
            <person name="Submissions S."/>
        </authorList>
    </citation>
    <scope>NUCLEOTIDE SEQUENCE [LARGE SCALE GENOMIC DNA]</scope>
    <source>
        <strain evidence="5">DSM 1551</strain>
    </source>
</reference>